<reference evidence="2" key="1">
    <citation type="submission" date="2015-06" db="EMBL/GenBank/DDBJ databases">
        <authorList>
            <person name="Hoefler B.C."/>
            <person name="Straight P.D."/>
        </authorList>
    </citation>
    <scope>NUCLEOTIDE SEQUENCE</scope>
</reference>
<proteinExistence type="predicted"/>
<accession>A0A0K8UTP7</accession>
<dbReference type="OrthoDB" id="7966936at2759"/>
<dbReference type="EMBL" id="GDHF01023220">
    <property type="protein sequence ID" value="JAI29094.1"/>
    <property type="molecule type" value="Transcribed_RNA"/>
</dbReference>
<evidence type="ECO:0000313" key="2">
    <source>
        <dbReference type="EMBL" id="JAI30069.1"/>
    </source>
</evidence>
<evidence type="ECO:0000313" key="1">
    <source>
        <dbReference type="EMBL" id="JAI29094.1"/>
    </source>
</evidence>
<sequence length="199" mass="23149">MEPIEVILETTVITLDQLMNFTIGLTEAHCHTQIHLSHDFITRLLKELNALPEKTEYIQAQIQRVTNILESIDMNSLNESNSWLSEERLALLDGTTQLFVDLNAIAKSEEATSDTVIIKKVLDKADLQVLFKHVDDLVKTTDRNFGAVFHQFFRFLGDEERKAFPNLSLLYDEYQTNSLEGKFKNMLKLYEMFNYYKHK</sequence>
<dbReference type="EMBL" id="GDHF01022245">
    <property type="protein sequence ID" value="JAI30069.1"/>
    <property type="molecule type" value="Transcribed_RNA"/>
</dbReference>
<organism evidence="2">
    <name type="scientific">Bactrocera latifrons</name>
    <name type="common">Malaysian fruit fly</name>
    <name type="synonym">Chaetodacus latifrons</name>
    <dbReference type="NCBI Taxonomy" id="174628"/>
    <lineage>
        <taxon>Eukaryota</taxon>
        <taxon>Metazoa</taxon>
        <taxon>Ecdysozoa</taxon>
        <taxon>Arthropoda</taxon>
        <taxon>Hexapoda</taxon>
        <taxon>Insecta</taxon>
        <taxon>Pterygota</taxon>
        <taxon>Neoptera</taxon>
        <taxon>Endopterygota</taxon>
        <taxon>Diptera</taxon>
        <taxon>Brachycera</taxon>
        <taxon>Muscomorpha</taxon>
        <taxon>Tephritoidea</taxon>
        <taxon>Tephritidae</taxon>
        <taxon>Bactrocera</taxon>
        <taxon>Bactrocera</taxon>
    </lineage>
</organism>
<name>A0A0K8UTP7_BACLA</name>
<gene>
    <name evidence="2" type="ORF">c0_g1_i1</name>
    <name evidence="1" type="ORF">c0_g1_i2</name>
</gene>
<protein>
    <submittedName>
        <fullName evidence="2">Uncharacterized protein</fullName>
    </submittedName>
</protein>
<dbReference type="AlphaFoldDB" id="A0A0K8UTP7"/>